<dbReference type="AlphaFoldDB" id="L8JKP9"/>
<gene>
    <name evidence="2" type="ORF">C900_01270</name>
</gene>
<dbReference type="InterPro" id="IPR037523">
    <property type="entry name" value="VOC_core"/>
</dbReference>
<organism evidence="2 3">
    <name type="scientific">Fulvivirga imtechensis AK7</name>
    <dbReference type="NCBI Taxonomy" id="1237149"/>
    <lineage>
        <taxon>Bacteria</taxon>
        <taxon>Pseudomonadati</taxon>
        <taxon>Bacteroidota</taxon>
        <taxon>Cytophagia</taxon>
        <taxon>Cytophagales</taxon>
        <taxon>Fulvivirgaceae</taxon>
        <taxon>Fulvivirga</taxon>
    </lineage>
</organism>
<dbReference type="OrthoDB" id="9796521at2"/>
<proteinExistence type="predicted"/>
<dbReference type="PANTHER" id="PTHR36437:SF2">
    <property type="entry name" value="GLYOXALASE_BLEOMYCIN RESISTANCE PROTEIN_DIOXYGENASE"/>
    <property type="match status" value="1"/>
</dbReference>
<feature type="domain" description="VOC" evidence="1">
    <location>
        <begin position="3"/>
        <end position="118"/>
    </location>
</feature>
<evidence type="ECO:0000313" key="3">
    <source>
        <dbReference type="Proteomes" id="UP000011135"/>
    </source>
</evidence>
<dbReference type="PROSITE" id="PS51819">
    <property type="entry name" value="VOC"/>
    <property type="match status" value="1"/>
</dbReference>
<dbReference type="eggNOG" id="COG0346">
    <property type="taxonomic scope" value="Bacteria"/>
</dbReference>
<comment type="caution">
    <text evidence="2">The sequence shown here is derived from an EMBL/GenBank/DDBJ whole genome shotgun (WGS) entry which is preliminary data.</text>
</comment>
<dbReference type="STRING" id="1237149.C900_01270"/>
<evidence type="ECO:0000259" key="1">
    <source>
        <dbReference type="PROSITE" id="PS51819"/>
    </source>
</evidence>
<accession>L8JKP9</accession>
<reference evidence="2 3" key="1">
    <citation type="submission" date="2012-12" db="EMBL/GenBank/DDBJ databases">
        <title>Genome assembly of Fulvivirga imtechensis AK7.</title>
        <authorList>
            <person name="Nupur N."/>
            <person name="Khatri I."/>
            <person name="Kumar R."/>
            <person name="Subramanian S."/>
            <person name="Pinnaka A."/>
        </authorList>
    </citation>
    <scope>NUCLEOTIDE SEQUENCE [LARGE SCALE GENOMIC DNA]</scope>
    <source>
        <strain evidence="2 3">AK7</strain>
    </source>
</reference>
<dbReference type="Gene3D" id="3.10.180.10">
    <property type="entry name" value="2,3-Dihydroxybiphenyl 1,2-Dioxygenase, domain 1"/>
    <property type="match status" value="1"/>
</dbReference>
<name>L8JKP9_9BACT</name>
<keyword evidence="3" id="KW-1185">Reference proteome</keyword>
<dbReference type="InterPro" id="IPR029068">
    <property type="entry name" value="Glyas_Bleomycin-R_OHBP_Dase"/>
</dbReference>
<dbReference type="RefSeq" id="WP_009583790.1">
    <property type="nucleotide sequence ID" value="NZ_AMZN01000177.1"/>
</dbReference>
<dbReference type="PANTHER" id="PTHR36437">
    <property type="entry name" value="GLYOXALASE/BLEOMYCIN RESISTANCE PROTEIN/DIOXYGENASE"/>
    <property type="match status" value="1"/>
</dbReference>
<dbReference type="Pfam" id="PF00903">
    <property type="entry name" value="Glyoxalase"/>
    <property type="match status" value="1"/>
</dbReference>
<dbReference type="SUPFAM" id="SSF54593">
    <property type="entry name" value="Glyoxalase/Bleomycin resistance protein/Dihydroxybiphenyl dioxygenase"/>
    <property type="match status" value="1"/>
</dbReference>
<dbReference type="EMBL" id="AMZN01000177">
    <property type="protein sequence ID" value="ELR68007.1"/>
    <property type="molecule type" value="Genomic_DNA"/>
</dbReference>
<protein>
    <recommendedName>
        <fullName evidence="1">VOC domain-containing protein</fullName>
    </recommendedName>
</protein>
<dbReference type="InterPro" id="IPR004360">
    <property type="entry name" value="Glyas_Fos-R_dOase_dom"/>
</dbReference>
<dbReference type="Proteomes" id="UP000011135">
    <property type="component" value="Unassembled WGS sequence"/>
</dbReference>
<evidence type="ECO:0000313" key="2">
    <source>
        <dbReference type="EMBL" id="ELR68007.1"/>
    </source>
</evidence>
<sequence length="121" mass="13455">MKTIEMISIPVKDQEQAKEFYTEKAGFDLIYEGCTPDNRKWIQVGLPGNSVSFTLVSGEEHAAPGTLKGTIILTDDIARETEILQSNGIDTERILELPFGKISSFQDPDGNQWVLKEAPQN</sequence>